<evidence type="ECO:0000256" key="2">
    <source>
        <dbReference type="ARBA" id="ARBA00022475"/>
    </source>
</evidence>
<keyword evidence="4" id="KW-0378">Hydrolase</keyword>
<evidence type="ECO:0000259" key="8">
    <source>
        <dbReference type="SMART" id="SM00014"/>
    </source>
</evidence>
<keyword evidence="3 7" id="KW-0812">Transmembrane</keyword>
<feature type="transmembrane region" description="Helical" evidence="7">
    <location>
        <begin position="110"/>
        <end position="129"/>
    </location>
</feature>
<feature type="transmembrane region" description="Helical" evidence="7">
    <location>
        <begin position="158"/>
        <end position="181"/>
    </location>
</feature>
<comment type="subcellular location">
    <subcellularLocation>
        <location evidence="1">Cell membrane</location>
        <topology evidence="1">Multi-pass membrane protein</topology>
    </subcellularLocation>
</comment>
<dbReference type="Pfam" id="PF01569">
    <property type="entry name" value="PAP2"/>
    <property type="match status" value="1"/>
</dbReference>
<dbReference type="Proteomes" id="UP001652432">
    <property type="component" value="Unassembled WGS sequence"/>
</dbReference>
<accession>A0ABT2T2T0</accession>
<dbReference type="SMART" id="SM00014">
    <property type="entry name" value="acidPPc"/>
    <property type="match status" value="1"/>
</dbReference>
<dbReference type="CDD" id="cd01610">
    <property type="entry name" value="PAP2_like"/>
    <property type="match status" value="1"/>
</dbReference>
<dbReference type="EMBL" id="JAOQKJ010000006">
    <property type="protein sequence ID" value="MCU6744558.1"/>
    <property type="molecule type" value="Genomic_DNA"/>
</dbReference>
<dbReference type="Gene3D" id="1.20.144.10">
    <property type="entry name" value="Phosphatidic acid phosphatase type 2/haloperoxidase"/>
    <property type="match status" value="1"/>
</dbReference>
<keyword evidence="5 7" id="KW-1133">Transmembrane helix</keyword>
<feature type="transmembrane region" description="Helical" evidence="7">
    <location>
        <begin position="25"/>
        <end position="49"/>
    </location>
</feature>
<keyword evidence="6 7" id="KW-0472">Membrane</keyword>
<organism evidence="9 10">
    <name type="scientific">Suilimivivens aceti</name>
    <dbReference type="NCBI Taxonomy" id="2981774"/>
    <lineage>
        <taxon>Bacteria</taxon>
        <taxon>Bacillati</taxon>
        <taxon>Bacillota</taxon>
        <taxon>Clostridia</taxon>
        <taxon>Lachnospirales</taxon>
        <taxon>Lachnospiraceae</taxon>
        <taxon>Suilimivivens</taxon>
    </lineage>
</organism>
<evidence type="ECO:0000256" key="7">
    <source>
        <dbReference type="SAM" id="Phobius"/>
    </source>
</evidence>
<dbReference type="InterPro" id="IPR036938">
    <property type="entry name" value="PAP2/HPO_sf"/>
</dbReference>
<protein>
    <submittedName>
        <fullName evidence="9">Phosphatase PAP2 family protein</fullName>
    </submittedName>
</protein>
<feature type="transmembrane region" description="Helical" evidence="7">
    <location>
        <begin position="56"/>
        <end position="74"/>
    </location>
</feature>
<evidence type="ECO:0000313" key="9">
    <source>
        <dbReference type="EMBL" id="MCU6744558.1"/>
    </source>
</evidence>
<dbReference type="PANTHER" id="PTHR14969">
    <property type="entry name" value="SPHINGOSINE-1-PHOSPHATE PHOSPHOHYDROLASE"/>
    <property type="match status" value="1"/>
</dbReference>
<keyword evidence="10" id="KW-1185">Reference proteome</keyword>
<evidence type="ECO:0000256" key="6">
    <source>
        <dbReference type="ARBA" id="ARBA00023136"/>
    </source>
</evidence>
<sequence>MTYFGWEMELLRVIQELHTQLLTPVLIFLSWINNHGEFWILTGLILTIIPKTRKCGISVLLAMLFGTLITDLTLKGICARPRPYYYTEYMDGNHIRLLIEMKERELLRSFPSGHSVCSFAAAVSILFYYRKAGIAALILAFLIAFSRLYLFVHFPTDVLAGICIGTLCAVFSCMLTGRLYAGRKGTKQ</sequence>
<evidence type="ECO:0000313" key="10">
    <source>
        <dbReference type="Proteomes" id="UP001652432"/>
    </source>
</evidence>
<reference evidence="9 10" key="1">
    <citation type="journal article" date="2021" name="ISME Commun">
        <title>Automated analysis of genomic sequences facilitates high-throughput and comprehensive description of bacteria.</title>
        <authorList>
            <person name="Hitch T.C.A."/>
        </authorList>
    </citation>
    <scope>NUCLEOTIDE SEQUENCE [LARGE SCALE GENOMIC DNA]</scope>
    <source>
        <strain evidence="9 10">Sanger_18</strain>
    </source>
</reference>
<gene>
    <name evidence="9" type="ORF">OCV77_08620</name>
</gene>
<dbReference type="RefSeq" id="WP_262574641.1">
    <property type="nucleotide sequence ID" value="NZ_JAOQKJ010000006.1"/>
</dbReference>
<proteinExistence type="predicted"/>
<evidence type="ECO:0000256" key="4">
    <source>
        <dbReference type="ARBA" id="ARBA00022801"/>
    </source>
</evidence>
<dbReference type="SUPFAM" id="SSF48317">
    <property type="entry name" value="Acid phosphatase/Vanadium-dependent haloperoxidase"/>
    <property type="match status" value="1"/>
</dbReference>
<dbReference type="PANTHER" id="PTHR14969:SF62">
    <property type="entry name" value="DECAPRENYLPHOSPHORYL-5-PHOSPHORIBOSE PHOSPHATASE RV3807C-RELATED"/>
    <property type="match status" value="1"/>
</dbReference>
<comment type="caution">
    <text evidence="9">The sequence shown here is derived from an EMBL/GenBank/DDBJ whole genome shotgun (WGS) entry which is preliminary data.</text>
</comment>
<keyword evidence="2" id="KW-1003">Cell membrane</keyword>
<dbReference type="InterPro" id="IPR000326">
    <property type="entry name" value="PAP2/HPO"/>
</dbReference>
<evidence type="ECO:0000256" key="3">
    <source>
        <dbReference type="ARBA" id="ARBA00022692"/>
    </source>
</evidence>
<name>A0ABT2T2T0_9FIRM</name>
<feature type="domain" description="Phosphatidic acid phosphatase type 2/haloperoxidase" evidence="8">
    <location>
        <begin position="55"/>
        <end position="173"/>
    </location>
</feature>
<evidence type="ECO:0000256" key="5">
    <source>
        <dbReference type="ARBA" id="ARBA00022989"/>
    </source>
</evidence>
<evidence type="ECO:0000256" key="1">
    <source>
        <dbReference type="ARBA" id="ARBA00004651"/>
    </source>
</evidence>
<feature type="transmembrane region" description="Helical" evidence="7">
    <location>
        <begin position="134"/>
        <end position="152"/>
    </location>
</feature>